<protein>
    <recommendedName>
        <fullName evidence="3">Lipoprotein</fullName>
    </recommendedName>
</protein>
<evidence type="ECO:0008006" key="3">
    <source>
        <dbReference type="Google" id="ProtNLM"/>
    </source>
</evidence>
<comment type="caution">
    <text evidence="1">The sequence shown here is derived from an EMBL/GenBank/DDBJ whole genome shotgun (WGS) entry which is preliminary data.</text>
</comment>
<dbReference type="RefSeq" id="WP_133397965.1">
    <property type="nucleotide sequence ID" value="NZ_SNAA01000022.1"/>
</dbReference>
<evidence type="ECO:0000313" key="1">
    <source>
        <dbReference type="EMBL" id="TDL75098.1"/>
    </source>
</evidence>
<evidence type="ECO:0000313" key="2">
    <source>
        <dbReference type="Proteomes" id="UP000295701"/>
    </source>
</evidence>
<dbReference type="AlphaFoldDB" id="A0A4R5ZZW4"/>
<dbReference type="Proteomes" id="UP000295701">
    <property type="component" value="Unassembled WGS sequence"/>
</dbReference>
<keyword evidence="2" id="KW-1185">Reference proteome</keyword>
<sequence>MQRRGFVTLTAAGLLTACVETLPTGGTFGVRPGIGTNWIRDIQVAGSPGGAGFERTLRFAMLDAFASQLNMGGTGVVRVTVTTLDTTTGRIAGEVAYSENGQPMGGFRVEALAAPDRESMARAFAAEAHRIATGA</sequence>
<accession>A0A4R5ZZW4</accession>
<reference evidence="1 2" key="1">
    <citation type="submission" date="2019-03" db="EMBL/GenBank/DDBJ databases">
        <title>Primorskyibacter sp. SS33 isolated from sediments.</title>
        <authorList>
            <person name="Xunke S."/>
        </authorList>
    </citation>
    <scope>NUCLEOTIDE SEQUENCE [LARGE SCALE GENOMIC DNA]</scope>
    <source>
        <strain evidence="1 2">SS33</strain>
    </source>
</reference>
<dbReference type="PROSITE" id="PS51257">
    <property type="entry name" value="PROKAR_LIPOPROTEIN"/>
    <property type="match status" value="1"/>
</dbReference>
<gene>
    <name evidence="1" type="ORF">E2L08_15265</name>
</gene>
<dbReference type="EMBL" id="SNAA01000022">
    <property type="protein sequence ID" value="TDL75098.1"/>
    <property type="molecule type" value="Genomic_DNA"/>
</dbReference>
<organism evidence="1 2">
    <name type="scientific">Palleronia sediminis</name>
    <dbReference type="NCBI Taxonomy" id="2547833"/>
    <lineage>
        <taxon>Bacteria</taxon>
        <taxon>Pseudomonadati</taxon>
        <taxon>Pseudomonadota</taxon>
        <taxon>Alphaproteobacteria</taxon>
        <taxon>Rhodobacterales</taxon>
        <taxon>Roseobacteraceae</taxon>
        <taxon>Palleronia</taxon>
    </lineage>
</organism>
<proteinExistence type="predicted"/>
<name>A0A4R5ZZW4_9RHOB</name>